<evidence type="ECO:0000256" key="6">
    <source>
        <dbReference type="ARBA" id="ARBA00022840"/>
    </source>
</evidence>
<keyword evidence="3 8" id="KW-0436">Ligase</keyword>
<dbReference type="CDD" id="cd00560">
    <property type="entry name" value="PanC"/>
    <property type="match status" value="1"/>
</dbReference>
<comment type="subunit">
    <text evidence="8">Homodimer.</text>
</comment>
<comment type="function">
    <text evidence="8">Catalyzes the condensation of pantoate with beta-alanine in an ATP-dependent reaction via a pantoyl-adenylate intermediate.</text>
</comment>
<dbReference type="Gene3D" id="3.40.50.620">
    <property type="entry name" value="HUPs"/>
    <property type="match status" value="1"/>
</dbReference>
<reference evidence="9 10" key="1">
    <citation type="submission" date="2023-03" db="EMBL/GenBank/DDBJ databases">
        <title>Complete genome sequences of several Auritidibacter ignavus strains isolated from ear infections.</title>
        <authorList>
            <person name="Baehr T."/>
            <person name="Baumhoegger A.M."/>
        </authorList>
    </citation>
    <scope>NUCLEOTIDE SEQUENCE [LARGE SCALE GENOMIC DNA]</scope>
    <source>
        <strain evidence="9 10">BABAE-6</strain>
    </source>
</reference>
<feature type="active site" description="Proton donor" evidence="8">
    <location>
        <position position="30"/>
    </location>
</feature>
<dbReference type="NCBIfam" id="TIGR00018">
    <property type="entry name" value="panC"/>
    <property type="match status" value="1"/>
</dbReference>
<dbReference type="RefSeq" id="WP_279673433.1">
    <property type="nucleotide sequence ID" value="NZ_CP122562.1"/>
</dbReference>
<comment type="catalytic activity">
    <reaction evidence="7 8">
        <text>(R)-pantoate + beta-alanine + ATP = (R)-pantothenate + AMP + diphosphate + H(+)</text>
        <dbReference type="Rhea" id="RHEA:10912"/>
        <dbReference type="ChEBI" id="CHEBI:15378"/>
        <dbReference type="ChEBI" id="CHEBI:15980"/>
        <dbReference type="ChEBI" id="CHEBI:29032"/>
        <dbReference type="ChEBI" id="CHEBI:30616"/>
        <dbReference type="ChEBI" id="CHEBI:33019"/>
        <dbReference type="ChEBI" id="CHEBI:57966"/>
        <dbReference type="ChEBI" id="CHEBI:456215"/>
        <dbReference type="EC" id="6.3.2.1"/>
    </reaction>
</comment>
<comment type="subcellular location">
    <subcellularLocation>
        <location evidence="8">Cytoplasm</location>
    </subcellularLocation>
</comment>
<dbReference type="HAMAP" id="MF_00158">
    <property type="entry name" value="PanC"/>
    <property type="match status" value="1"/>
</dbReference>
<accession>A0AAJ6AFK2</accession>
<evidence type="ECO:0000313" key="9">
    <source>
        <dbReference type="EMBL" id="WGH92376.1"/>
    </source>
</evidence>
<feature type="binding site" evidence="8">
    <location>
        <begin position="183"/>
        <end position="186"/>
    </location>
    <ligand>
        <name>ATP</name>
        <dbReference type="ChEBI" id="CHEBI:30616"/>
    </ligand>
</feature>
<keyword evidence="4 8" id="KW-0566">Pantothenate biosynthesis</keyword>
<feature type="binding site" evidence="8">
    <location>
        <position position="175"/>
    </location>
    <ligand>
        <name>ATP</name>
        <dbReference type="ChEBI" id="CHEBI:30616"/>
    </ligand>
</feature>
<evidence type="ECO:0000256" key="3">
    <source>
        <dbReference type="ARBA" id="ARBA00022598"/>
    </source>
</evidence>
<feature type="binding site" evidence="8">
    <location>
        <begin position="146"/>
        <end position="149"/>
    </location>
    <ligand>
        <name>ATP</name>
        <dbReference type="ChEBI" id="CHEBI:30616"/>
    </ligand>
</feature>
<dbReference type="Proteomes" id="UP001224674">
    <property type="component" value="Chromosome"/>
</dbReference>
<feature type="binding site" evidence="8">
    <location>
        <position position="54"/>
    </location>
    <ligand>
        <name>(R)-pantoate</name>
        <dbReference type="ChEBI" id="CHEBI:15980"/>
    </ligand>
</feature>
<evidence type="ECO:0000256" key="1">
    <source>
        <dbReference type="ARBA" id="ARBA00004990"/>
    </source>
</evidence>
<dbReference type="InterPro" id="IPR014729">
    <property type="entry name" value="Rossmann-like_a/b/a_fold"/>
</dbReference>
<dbReference type="PANTHER" id="PTHR21299">
    <property type="entry name" value="CYTIDYLATE KINASE/PANTOATE-BETA-ALANINE LIGASE"/>
    <property type="match status" value="1"/>
</dbReference>
<feature type="binding site" evidence="8">
    <location>
        <position position="54"/>
    </location>
    <ligand>
        <name>beta-alanine</name>
        <dbReference type="ChEBI" id="CHEBI:57966"/>
    </ligand>
</feature>
<evidence type="ECO:0000256" key="4">
    <source>
        <dbReference type="ARBA" id="ARBA00022655"/>
    </source>
</evidence>
<gene>
    <name evidence="8 9" type="primary">panC</name>
    <name evidence="9" type="ORF">QDX21_08590</name>
</gene>
<dbReference type="Gene3D" id="3.30.1300.10">
    <property type="entry name" value="Pantoate-beta-alanine ligase, C-terminal domain"/>
    <property type="match status" value="1"/>
</dbReference>
<feature type="binding site" evidence="8">
    <location>
        <begin position="23"/>
        <end position="30"/>
    </location>
    <ligand>
        <name>ATP</name>
        <dbReference type="ChEBI" id="CHEBI:30616"/>
    </ligand>
</feature>
<keyword evidence="6 8" id="KW-0067">ATP-binding</keyword>
<evidence type="ECO:0000256" key="8">
    <source>
        <dbReference type="HAMAP-Rule" id="MF_00158"/>
    </source>
</evidence>
<dbReference type="PANTHER" id="PTHR21299:SF1">
    <property type="entry name" value="PANTOATE--BETA-ALANINE LIGASE"/>
    <property type="match status" value="1"/>
</dbReference>
<dbReference type="EC" id="6.3.2.1" evidence="8"/>
<keyword evidence="8" id="KW-0963">Cytoplasm</keyword>
<evidence type="ECO:0000256" key="7">
    <source>
        <dbReference type="ARBA" id="ARBA00048258"/>
    </source>
</evidence>
<keyword evidence="5 8" id="KW-0547">Nucleotide-binding</keyword>
<dbReference type="AlphaFoldDB" id="A0AAJ6AFK2"/>
<dbReference type="GO" id="GO:0015940">
    <property type="term" value="P:pantothenate biosynthetic process"/>
    <property type="evidence" value="ECO:0007669"/>
    <property type="project" value="UniProtKB-UniRule"/>
</dbReference>
<dbReference type="GeneID" id="83695946"/>
<dbReference type="InterPro" id="IPR003721">
    <property type="entry name" value="Pantoate_ligase"/>
</dbReference>
<proteinExistence type="inferred from homology"/>
<sequence length="288" mass="31627">MKTIDQARAAITGVASVGLVPTMGALHDGHGALLERARAENELVVVSNFVNPLQFDRDEDYQNYPRDLAGDAELVTRYGADVMFAPSVEEMYPILPPMVSVSAGEMGRIFEGASRPGHFDGVCTVVTKLWNILRPEPGTAFRSYFGRKDAQQLAILTRMSEELNIPVEIVPVDLVRAPSGLALSSRNQRLDESGRQRARGLSQGLNFLREQAEAGHPLDLDRARELVAAEEQVTLDYLEVVDPATLQPLEDLSAPLATPALALVAAWVPPVRLIDNMMLEPPQRRPRD</sequence>
<protein>
    <recommendedName>
        <fullName evidence="8">Pantothenate synthetase</fullName>
        <shortName evidence="8">PS</shortName>
        <ecNumber evidence="8">6.3.2.1</ecNumber>
    </recommendedName>
    <alternativeName>
        <fullName evidence="8">Pantoate--beta-alanine ligase</fullName>
    </alternativeName>
    <alternativeName>
        <fullName evidence="8">Pantoate-activating enzyme</fullName>
    </alternativeName>
</protein>
<evidence type="ECO:0000256" key="2">
    <source>
        <dbReference type="ARBA" id="ARBA00009256"/>
    </source>
</evidence>
<dbReference type="InterPro" id="IPR042176">
    <property type="entry name" value="Pantoate_ligase_C"/>
</dbReference>
<dbReference type="GO" id="GO:0005829">
    <property type="term" value="C:cytosol"/>
    <property type="evidence" value="ECO:0007669"/>
    <property type="project" value="TreeGrafter"/>
</dbReference>
<comment type="similarity">
    <text evidence="2 8">Belongs to the pantothenate synthetase family.</text>
</comment>
<dbReference type="GO" id="GO:0005524">
    <property type="term" value="F:ATP binding"/>
    <property type="evidence" value="ECO:0007669"/>
    <property type="project" value="UniProtKB-KW"/>
</dbReference>
<keyword evidence="10" id="KW-1185">Reference proteome</keyword>
<dbReference type="SUPFAM" id="SSF52374">
    <property type="entry name" value="Nucleotidylyl transferase"/>
    <property type="match status" value="1"/>
</dbReference>
<organism evidence="9 10">
    <name type="scientific">Auritidibacter ignavus</name>
    <dbReference type="NCBI Taxonomy" id="678932"/>
    <lineage>
        <taxon>Bacteria</taxon>
        <taxon>Bacillati</taxon>
        <taxon>Actinomycetota</taxon>
        <taxon>Actinomycetes</taxon>
        <taxon>Micrococcales</taxon>
        <taxon>Micrococcaceae</taxon>
        <taxon>Auritidibacter</taxon>
    </lineage>
</organism>
<evidence type="ECO:0000256" key="5">
    <source>
        <dbReference type="ARBA" id="ARBA00022741"/>
    </source>
</evidence>
<comment type="miscellaneous">
    <text evidence="8">The reaction proceeds by a bi uni uni bi ping pong mechanism.</text>
</comment>
<feature type="binding site" evidence="8">
    <location>
        <position position="152"/>
    </location>
    <ligand>
        <name>(R)-pantoate</name>
        <dbReference type="ChEBI" id="CHEBI:15980"/>
    </ligand>
</feature>
<evidence type="ECO:0000313" key="10">
    <source>
        <dbReference type="Proteomes" id="UP001224674"/>
    </source>
</evidence>
<dbReference type="Pfam" id="PF02569">
    <property type="entry name" value="Pantoate_ligase"/>
    <property type="match status" value="1"/>
</dbReference>
<dbReference type="GO" id="GO:0004592">
    <property type="term" value="F:pantoate-beta-alanine ligase activity"/>
    <property type="evidence" value="ECO:0007669"/>
    <property type="project" value="UniProtKB-UniRule"/>
</dbReference>
<comment type="pathway">
    <text evidence="1 8">Cofactor biosynthesis; (R)-pantothenate biosynthesis; (R)-pantothenate from (R)-pantoate and beta-alanine: step 1/1.</text>
</comment>
<dbReference type="EMBL" id="CP122566">
    <property type="protein sequence ID" value="WGH92376.1"/>
    <property type="molecule type" value="Genomic_DNA"/>
</dbReference>
<name>A0AAJ6AFK2_9MICC</name>